<dbReference type="GO" id="GO:0006633">
    <property type="term" value="P:fatty acid biosynthetic process"/>
    <property type="evidence" value="ECO:0007669"/>
    <property type="project" value="UniProtKB-KW"/>
</dbReference>
<organism evidence="8">
    <name type="scientific">marine sediment metagenome</name>
    <dbReference type="NCBI Taxonomy" id="412755"/>
    <lineage>
        <taxon>unclassified sequences</taxon>
        <taxon>metagenomes</taxon>
        <taxon>ecological metagenomes</taxon>
    </lineage>
</organism>
<dbReference type="PRINTS" id="PR00081">
    <property type="entry name" value="GDHRDH"/>
</dbReference>
<dbReference type="PANTHER" id="PTHR43159:SF2">
    <property type="entry name" value="ENOYL-[ACYL-CARRIER-PROTEIN] REDUCTASE [NADH], CHLOROPLASTIC"/>
    <property type="match status" value="1"/>
</dbReference>
<reference evidence="8" key="1">
    <citation type="journal article" date="2015" name="Nature">
        <title>Complex archaea that bridge the gap between prokaryotes and eukaryotes.</title>
        <authorList>
            <person name="Spang A."/>
            <person name="Saw J.H."/>
            <person name="Jorgensen S.L."/>
            <person name="Zaremba-Niedzwiedzka K."/>
            <person name="Martijn J."/>
            <person name="Lind A.E."/>
            <person name="van Eijk R."/>
            <person name="Schleper C."/>
            <person name="Guy L."/>
            <person name="Ettema T.J."/>
        </authorList>
    </citation>
    <scope>NUCLEOTIDE SEQUENCE</scope>
</reference>
<dbReference type="SUPFAM" id="SSF51735">
    <property type="entry name" value="NAD(P)-binding Rossmann-fold domains"/>
    <property type="match status" value="1"/>
</dbReference>
<evidence type="ECO:0000256" key="4">
    <source>
        <dbReference type="ARBA" id="ARBA00022832"/>
    </source>
</evidence>
<proteinExistence type="inferred from homology"/>
<dbReference type="PANTHER" id="PTHR43159">
    <property type="entry name" value="ENOYL-[ACYL-CARRIER-PROTEIN] REDUCTASE"/>
    <property type="match status" value="1"/>
</dbReference>
<comment type="similarity">
    <text evidence="2">Belongs to the short-chain dehydrogenases/reductases (SDR) family. FabI subfamily.</text>
</comment>
<evidence type="ECO:0000256" key="1">
    <source>
        <dbReference type="ARBA" id="ARBA00005194"/>
    </source>
</evidence>
<dbReference type="NCBIfam" id="NF004957">
    <property type="entry name" value="PRK06300.1"/>
    <property type="match status" value="1"/>
</dbReference>
<evidence type="ECO:0000256" key="7">
    <source>
        <dbReference type="ARBA" id="ARBA00023160"/>
    </source>
</evidence>
<gene>
    <name evidence="8" type="ORF">LCGC14_1270410</name>
</gene>
<evidence type="ECO:0000256" key="2">
    <source>
        <dbReference type="ARBA" id="ARBA00009233"/>
    </source>
</evidence>
<dbReference type="EMBL" id="LAZR01007122">
    <property type="protein sequence ID" value="KKM87290.1"/>
    <property type="molecule type" value="Genomic_DNA"/>
</dbReference>
<sequence>MINIDLKGKKAFIVGIADDQGFGFEIAKTLFEAGAEIIIGTWTPLVNIFEMSWKNKKFDESRKLKDGSLFEYKKLYPIDAAFDYPEDIPKDVLENKRYKSQSRYTISEVAENIKNDFGNIDILVHSLANSPEITKSLFETSRKGYLSALSASSYSFISLLSHFAPIMNKNSAALALSYIASTRVIPGYGGGMSTAKAALESDIKTLAYEVGRKFKIRLNCISAGPLRSRAAKAIGMIDDMINYSKANAPLQKELHAKEVANVATFLLSDLASAITGDTIFVDNGLHAMGMAIDSKSLEKLTKT</sequence>
<evidence type="ECO:0000256" key="3">
    <source>
        <dbReference type="ARBA" id="ARBA00022516"/>
    </source>
</evidence>
<keyword evidence="6" id="KW-0443">Lipid metabolism</keyword>
<evidence type="ECO:0008006" key="9">
    <source>
        <dbReference type="Google" id="ProtNLM"/>
    </source>
</evidence>
<dbReference type="GO" id="GO:0004318">
    <property type="term" value="F:enoyl-[acyl-carrier-protein] reductase (NADH) activity"/>
    <property type="evidence" value="ECO:0007669"/>
    <property type="project" value="InterPro"/>
</dbReference>
<accession>A0A0F9NF23</accession>
<evidence type="ECO:0000256" key="6">
    <source>
        <dbReference type="ARBA" id="ARBA00023098"/>
    </source>
</evidence>
<evidence type="ECO:0000313" key="8">
    <source>
        <dbReference type="EMBL" id="KKM87290.1"/>
    </source>
</evidence>
<dbReference type="PIRSF" id="PIRSF000094">
    <property type="entry name" value="Enoyl-ACP_rdct"/>
    <property type="match status" value="1"/>
</dbReference>
<protein>
    <recommendedName>
        <fullName evidence="9">Enoyl-ACP reductase</fullName>
    </recommendedName>
</protein>
<keyword evidence="3" id="KW-0444">Lipid biosynthesis</keyword>
<comment type="caution">
    <text evidence="8">The sequence shown here is derived from an EMBL/GenBank/DDBJ whole genome shotgun (WGS) entry which is preliminary data.</text>
</comment>
<dbReference type="InterPro" id="IPR036291">
    <property type="entry name" value="NAD(P)-bd_dom_sf"/>
</dbReference>
<dbReference type="Gene3D" id="3.40.50.720">
    <property type="entry name" value="NAD(P)-binding Rossmann-like Domain"/>
    <property type="match status" value="1"/>
</dbReference>
<keyword evidence="4" id="KW-0276">Fatty acid metabolism</keyword>
<evidence type="ECO:0000256" key="5">
    <source>
        <dbReference type="ARBA" id="ARBA00023002"/>
    </source>
</evidence>
<keyword evidence="7" id="KW-0275">Fatty acid biosynthesis</keyword>
<dbReference type="InterPro" id="IPR014358">
    <property type="entry name" value="Enoyl-ACP_Rdtase_NADH"/>
</dbReference>
<comment type="pathway">
    <text evidence="1">Lipid metabolism; fatty acid biosynthesis.</text>
</comment>
<dbReference type="Gene3D" id="1.10.8.400">
    <property type="entry name" value="Enoyl acyl carrier protein reductase"/>
    <property type="match status" value="1"/>
</dbReference>
<keyword evidence="5" id="KW-0560">Oxidoreductase</keyword>
<dbReference type="Pfam" id="PF13561">
    <property type="entry name" value="adh_short_C2"/>
    <property type="match status" value="1"/>
</dbReference>
<dbReference type="FunFam" id="1.10.8.400:FF:000001">
    <property type="entry name" value="Enoyl-[acyl-carrier-protein] reductase [NADH]"/>
    <property type="match status" value="1"/>
</dbReference>
<dbReference type="InterPro" id="IPR002347">
    <property type="entry name" value="SDR_fam"/>
</dbReference>
<name>A0A0F9NF23_9ZZZZ</name>
<dbReference type="AlphaFoldDB" id="A0A0F9NF23"/>